<dbReference type="Proteomes" id="UP001307705">
    <property type="component" value="Unassembled WGS sequence"/>
</dbReference>
<evidence type="ECO:0000313" key="1">
    <source>
        <dbReference type="EMBL" id="GMQ31835.1"/>
    </source>
</evidence>
<dbReference type="Gene3D" id="3.40.50.150">
    <property type="entry name" value="Vaccinia Virus protein VP39"/>
    <property type="match status" value="1"/>
</dbReference>
<evidence type="ECO:0008006" key="3">
    <source>
        <dbReference type="Google" id="ProtNLM"/>
    </source>
</evidence>
<name>A0ABQ6PV44_9BACT</name>
<dbReference type="InterPro" id="IPR029063">
    <property type="entry name" value="SAM-dependent_MTases_sf"/>
</dbReference>
<dbReference type="EMBL" id="BTPE01000001">
    <property type="protein sequence ID" value="GMQ31835.1"/>
    <property type="molecule type" value="Genomic_DNA"/>
</dbReference>
<protein>
    <recommendedName>
        <fullName evidence="3">Methyltransferase domain-containing protein</fullName>
    </recommendedName>
</protein>
<comment type="caution">
    <text evidence="1">The sequence shown here is derived from an EMBL/GenBank/DDBJ whole genome shotgun (WGS) entry which is preliminary data.</text>
</comment>
<organism evidence="1 2">
    <name type="scientific">Algoriphagus taiwanensis</name>
    <dbReference type="NCBI Taxonomy" id="1445656"/>
    <lineage>
        <taxon>Bacteria</taxon>
        <taxon>Pseudomonadati</taxon>
        <taxon>Bacteroidota</taxon>
        <taxon>Cytophagia</taxon>
        <taxon>Cytophagales</taxon>
        <taxon>Cyclobacteriaceae</taxon>
        <taxon>Algoriphagus</taxon>
    </lineage>
</organism>
<accession>A0ABQ6PV44</accession>
<keyword evidence="2" id="KW-1185">Reference proteome</keyword>
<gene>
    <name evidence="1" type="ORF">Ataiwa_01070</name>
</gene>
<proteinExistence type="predicted"/>
<dbReference type="RefSeq" id="WP_338226690.1">
    <property type="nucleotide sequence ID" value="NZ_BTPE01000001.1"/>
</dbReference>
<dbReference type="SUPFAM" id="SSF53335">
    <property type="entry name" value="S-adenosyl-L-methionine-dependent methyltransferases"/>
    <property type="match status" value="1"/>
</dbReference>
<evidence type="ECO:0000313" key="2">
    <source>
        <dbReference type="Proteomes" id="UP001307705"/>
    </source>
</evidence>
<sequence length="198" mass="23154">MKDAYRLLAPFYSQISGWVFGENRKEANRYFLEILPFDKVLMIGGGDGSDYQFLSKKLSGDYWERSQSMLALASRNLKETSLDFHLGHFSGNGKYDLICLPFVLDSFKDEELEVFLKKITVNLKENGRLVFSDFFPPVGFRQKVVHGLMIGFHRLFSDYRRKEIPEYSRFFEKAGWQLLEEKSWKGGWIKAQVYELAD</sequence>
<reference evidence="1 2" key="1">
    <citation type="submission" date="2023-08" db="EMBL/GenBank/DDBJ databases">
        <title>Draft genome sequence of Algoriphagus taiwanensis.</title>
        <authorList>
            <person name="Takatani N."/>
            <person name="Hosokawa M."/>
            <person name="Sawabe T."/>
        </authorList>
    </citation>
    <scope>NUCLEOTIDE SEQUENCE [LARGE SCALE GENOMIC DNA]</scope>
    <source>
        <strain evidence="1 2">JCM 19755</strain>
    </source>
</reference>
<dbReference type="Pfam" id="PF13489">
    <property type="entry name" value="Methyltransf_23"/>
    <property type="match status" value="1"/>
</dbReference>